<dbReference type="AlphaFoldDB" id="A0A6H5GNA3"/>
<keyword evidence="3" id="KW-1185">Reference proteome</keyword>
<sequence>MISGLFKSNSGKIWSKVGDDEGTGTRRTSRWRRRRTGTMSKQTTTVKMSLLSVILHTIRRLLDWSK</sequence>
<gene>
    <name evidence="2" type="ORF">NTEN_LOCUS10763</name>
</gene>
<evidence type="ECO:0000256" key="1">
    <source>
        <dbReference type="SAM" id="MobiDB-lite"/>
    </source>
</evidence>
<proteinExistence type="predicted"/>
<evidence type="ECO:0000313" key="2">
    <source>
        <dbReference type="EMBL" id="CAB0005286.1"/>
    </source>
</evidence>
<feature type="compositionally biased region" description="Basic residues" evidence="1">
    <location>
        <begin position="27"/>
        <end position="36"/>
    </location>
</feature>
<organism evidence="2 3">
    <name type="scientific">Nesidiocoris tenuis</name>
    <dbReference type="NCBI Taxonomy" id="355587"/>
    <lineage>
        <taxon>Eukaryota</taxon>
        <taxon>Metazoa</taxon>
        <taxon>Ecdysozoa</taxon>
        <taxon>Arthropoda</taxon>
        <taxon>Hexapoda</taxon>
        <taxon>Insecta</taxon>
        <taxon>Pterygota</taxon>
        <taxon>Neoptera</taxon>
        <taxon>Paraneoptera</taxon>
        <taxon>Hemiptera</taxon>
        <taxon>Heteroptera</taxon>
        <taxon>Panheteroptera</taxon>
        <taxon>Cimicomorpha</taxon>
        <taxon>Miridae</taxon>
        <taxon>Dicyphina</taxon>
        <taxon>Nesidiocoris</taxon>
    </lineage>
</organism>
<dbReference type="EMBL" id="CADCXU010016174">
    <property type="protein sequence ID" value="CAB0005286.1"/>
    <property type="molecule type" value="Genomic_DNA"/>
</dbReference>
<feature type="region of interest" description="Disordered" evidence="1">
    <location>
        <begin position="17"/>
        <end position="42"/>
    </location>
</feature>
<protein>
    <submittedName>
        <fullName evidence="2">Uncharacterized protein</fullName>
    </submittedName>
</protein>
<reference evidence="2 3" key="1">
    <citation type="submission" date="2020-02" db="EMBL/GenBank/DDBJ databases">
        <authorList>
            <person name="Ferguson B K."/>
        </authorList>
    </citation>
    <scope>NUCLEOTIDE SEQUENCE [LARGE SCALE GENOMIC DNA]</scope>
</reference>
<name>A0A6H5GNA3_9HEMI</name>
<feature type="non-terminal residue" evidence="2">
    <location>
        <position position="66"/>
    </location>
</feature>
<evidence type="ECO:0000313" key="3">
    <source>
        <dbReference type="Proteomes" id="UP000479000"/>
    </source>
</evidence>
<accession>A0A6H5GNA3</accession>
<dbReference type="Proteomes" id="UP000479000">
    <property type="component" value="Unassembled WGS sequence"/>
</dbReference>